<dbReference type="RefSeq" id="WP_317491043.1">
    <property type="nucleotide sequence ID" value="NZ_CP136051.1"/>
</dbReference>
<feature type="domain" description="HipA-like C-terminal" evidence="4">
    <location>
        <begin position="163"/>
        <end position="387"/>
    </location>
</feature>
<dbReference type="Pfam" id="PF13657">
    <property type="entry name" value="Couple_hipA"/>
    <property type="match status" value="1"/>
</dbReference>
<evidence type="ECO:0000259" key="4">
    <source>
        <dbReference type="Pfam" id="PF07804"/>
    </source>
</evidence>
<dbReference type="InterPro" id="IPR017508">
    <property type="entry name" value="HipA_N1"/>
</dbReference>
<evidence type="ECO:0000259" key="5">
    <source>
        <dbReference type="Pfam" id="PF13657"/>
    </source>
</evidence>
<dbReference type="Proteomes" id="UP001302349">
    <property type="component" value="Chromosome"/>
</dbReference>
<proteinExistence type="inferred from homology"/>
<evidence type="ECO:0000256" key="1">
    <source>
        <dbReference type="ARBA" id="ARBA00010164"/>
    </source>
</evidence>
<comment type="similarity">
    <text evidence="1">Belongs to the HipA Ser/Thr kinase family.</text>
</comment>
<gene>
    <name evidence="6" type="ORF">RT717_07090</name>
</gene>
<name>A0ABZ0ITP5_9BACT</name>
<evidence type="ECO:0000313" key="7">
    <source>
        <dbReference type="Proteomes" id="UP001302349"/>
    </source>
</evidence>
<keyword evidence="7" id="KW-1185">Reference proteome</keyword>
<evidence type="ECO:0000256" key="3">
    <source>
        <dbReference type="ARBA" id="ARBA00022777"/>
    </source>
</evidence>
<dbReference type="Pfam" id="PF07804">
    <property type="entry name" value="HipA_C"/>
    <property type="match status" value="1"/>
</dbReference>
<dbReference type="InterPro" id="IPR012893">
    <property type="entry name" value="HipA-like_C"/>
</dbReference>
<dbReference type="Gene3D" id="1.10.1070.20">
    <property type="match status" value="1"/>
</dbReference>
<keyword evidence="2" id="KW-0808">Transferase</keyword>
<evidence type="ECO:0000313" key="6">
    <source>
        <dbReference type="EMBL" id="WOK08402.1"/>
    </source>
</evidence>
<dbReference type="EMBL" id="CP136051">
    <property type="protein sequence ID" value="WOK08402.1"/>
    <property type="molecule type" value="Genomic_DNA"/>
</dbReference>
<reference evidence="6 7" key="1">
    <citation type="journal article" date="2023" name="Microbiol. Resour. Announc.">
        <title>Complete Genome Sequence of Imperialibacter roseus strain P4T.</title>
        <authorList>
            <person name="Tizabi D.R."/>
            <person name="Bachvaroff T."/>
            <person name="Hill R.T."/>
        </authorList>
    </citation>
    <scope>NUCLEOTIDE SEQUENCE [LARGE SCALE GENOMIC DNA]</scope>
    <source>
        <strain evidence="6 7">P4T</strain>
    </source>
</reference>
<dbReference type="PANTHER" id="PTHR37419">
    <property type="entry name" value="SERINE/THREONINE-PROTEIN KINASE TOXIN HIPA"/>
    <property type="match status" value="1"/>
</dbReference>
<dbReference type="PANTHER" id="PTHR37419:SF8">
    <property type="entry name" value="TOXIN YJJJ"/>
    <property type="match status" value="1"/>
</dbReference>
<evidence type="ECO:0000256" key="2">
    <source>
        <dbReference type="ARBA" id="ARBA00022679"/>
    </source>
</evidence>
<keyword evidence="3" id="KW-0418">Kinase</keyword>
<sequence length="410" mass="45266">MSSYKPVKEIKVGLQFASDTIPIGRLAIRDNRVYFEYDQSFLALDLHISPFKLPLQTGLQSFDPFLFEGLHGVFDDSLPDGWGRLLVDRFLKSQGILPAEFSPLDRLALVGATGLGALVYAPDHSSQASDSPLDLNKLANQTRDVLHGEASEVLKELIDLGGSSAGARPKVVVGLDGEKKNIIHGKHQLPDGYEHWMVKFPNVNDGDDAGAIEYVYSQMARQAGLIMPATYLFPADKGPGYFAVKRFDCSPGRRWHMHTASGLLHANFRVPALDYENLLELTLALTKDAREVEKMFRLAVFNVLAHNRDDHGKNFSYLMDQTGDWTLAPAYDLTFSSGPGGQQSTMVMGEGQAPSMAHLIQLGKQTHLSSTDLTAIIDQTAEALSHWEELARTFGVKENNIKLIKARMVV</sequence>
<feature type="domain" description="HipA N-terminal subdomain 1" evidence="5">
    <location>
        <begin position="19"/>
        <end position="120"/>
    </location>
</feature>
<accession>A0ABZ0ITP5</accession>
<protein>
    <submittedName>
        <fullName evidence="6">Type II toxin-antitoxin system HipA family toxin</fullName>
    </submittedName>
</protein>
<organism evidence="6 7">
    <name type="scientific">Imperialibacter roseus</name>
    <dbReference type="NCBI Taxonomy" id="1324217"/>
    <lineage>
        <taxon>Bacteria</taxon>
        <taxon>Pseudomonadati</taxon>
        <taxon>Bacteroidota</taxon>
        <taxon>Cytophagia</taxon>
        <taxon>Cytophagales</taxon>
        <taxon>Flammeovirgaceae</taxon>
        <taxon>Imperialibacter</taxon>
    </lineage>
</organism>
<dbReference type="InterPro" id="IPR052028">
    <property type="entry name" value="HipA_Ser/Thr_kinase"/>
</dbReference>